<gene>
    <name evidence="1" type="ORF">LRB_1201</name>
</gene>
<reference evidence="1 2" key="1">
    <citation type="journal article" date="2015" name="BMC Microbiol.">
        <title>Lactobacillus ruminis strains cluster according to their mammalian gut source.</title>
        <authorList>
            <person name="O' Donnell M.M."/>
            <person name="Harris H.M."/>
            <person name="Lynch D.B."/>
            <person name="Ross R.P."/>
            <person name="O'Toole P.W."/>
        </authorList>
    </citation>
    <scope>NUCLEOTIDE SEQUENCE [LARGE SCALE GENOMIC DNA]</scope>
    <source>
        <strain evidence="1 2">ATCC 27780</strain>
    </source>
</reference>
<evidence type="ECO:0008006" key="3">
    <source>
        <dbReference type="Google" id="ProtNLM"/>
    </source>
</evidence>
<evidence type="ECO:0000313" key="1">
    <source>
        <dbReference type="EMBL" id="KLA45829.1"/>
    </source>
</evidence>
<evidence type="ECO:0000313" key="2">
    <source>
        <dbReference type="Proteomes" id="UP000035618"/>
    </source>
</evidence>
<comment type="caution">
    <text evidence="1">The sequence shown here is derived from an EMBL/GenBank/DDBJ whole genome shotgun (WGS) entry which is preliminary data.</text>
</comment>
<organism evidence="1 2">
    <name type="scientific">Ligilactobacillus ruminis</name>
    <dbReference type="NCBI Taxonomy" id="1623"/>
    <lineage>
        <taxon>Bacteria</taxon>
        <taxon>Bacillati</taxon>
        <taxon>Bacillota</taxon>
        <taxon>Bacilli</taxon>
        <taxon>Lactobacillales</taxon>
        <taxon>Lactobacillaceae</taxon>
        <taxon>Ligilactobacillus</taxon>
    </lineage>
</organism>
<sequence>MQVVKSICKNVAVMDSGKIIEAGPVSEVFIQRPLFLKISLKAQQTLVSPLSESSSGLTIGAKSDTCFT</sequence>
<dbReference type="AlphaFoldDB" id="A0A837IPW3"/>
<proteinExistence type="predicted"/>
<accession>A0A837IPW3</accession>
<dbReference type="Proteomes" id="UP000035618">
    <property type="component" value="Unassembled WGS sequence"/>
</dbReference>
<protein>
    <recommendedName>
        <fullName evidence="3">ABC transporter ATP-binding protein</fullName>
    </recommendedName>
</protein>
<name>A0A837IPW3_9LACO</name>
<dbReference type="EMBL" id="JHAJ01000092">
    <property type="protein sequence ID" value="KLA45829.1"/>
    <property type="molecule type" value="Genomic_DNA"/>
</dbReference>